<dbReference type="Proteomes" id="UP001164250">
    <property type="component" value="Chromosome 15"/>
</dbReference>
<protein>
    <submittedName>
        <fullName evidence="1">Uncharacterized protein</fullName>
    </submittedName>
</protein>
<gene>
    <name evidence="1" type="ORF">Patl1_33467</name>
</gene>
<evidence type="ECO:0000313" key="2">
    <source>
        <dbReference type="Proteomes" id="UP001164250"/>
    </source>
</evidence>
<accession>A0ACC0ZT41</accession>
<reference evidence="2" key="1">
    <citation type="journal article" date="2023" name="G3 (Bethesda)">
        <title>Genome assembly and association tests identify interacting loci associated with vigor, precocity, and sex in interspecific pistachio rootstocks.</title>
        <authorList>
            <person name="Palmer W."/>
            <person name="Jacygrad E."/>
            <person name="Sagayaradj S."/>
            <person name="Cavanaugh K."/>
            <person name="Han R."/>
            <person name="Bertier L."/>
            <person name="Beede B."/>
            <person name="Kafkas S."/>
            <person name="Golino D."/>
            <person name="Preece J."/>
            <person name="Michelmore R."/>
        </authorList>
    </citation>
    <scope>NUCLEOTIDE SEQUENCE [LARGE SCALE GENOMIC DNA]</scope>
</reference>
<sequence>MVVDIIYHRDVLRWGKNIISAKTQTRKRAGTAVYNRASSLETLVSWLSVPNKCKSLGRSHGKAGILNWFFYTADFRGTSSKLIAESCCLWRLTRICNSRDDLHDHDKVNR</sequence>
<proteinExistence type="predicted"/>
<name>A0ACC0ZT41_9ROSI</name>
<comment type="caution">
    <text evidence="1">The sequence shown here is derived from an EMBL/GenBank/DDBJ whole genome shotgun (WGS) entry which is preliminary data.</text>
</comment>
<evidence type="ECO:0000313" key="1">
    <source>
        <dbReference type="EMBL" id="KAJ0075118.1"/>
    </source>
</evidence>
<dbReference type="EMBL" id="CM047910">
    <property type="protein sequence ID" value="KAJ0075118.1"/>
    <property type="molecule type" value="Genomic_DNA"/>
</dbReference>
<organism evidence="1 2">
    <name type="scientific">Pistacia atlantica</name>
    <dbReference type="NCBI Taxonomy" id="434234"/>
    <lineage>
        <taxon>Eukaryota</taxon>
        <taxon>Viridiplantae</taxon>
        <taxon>Streptophyta</taxon>
        <taxon>Embryophyta</taxon>
        <taxon>Tracheophyta</taxon>
        <taxon>Spermatophyta</taxon>
        <taxon>Magnoliopsida</taxon>
        <taxon>eudicotyledons</taxon>
        <taxon>Gunneridae</taxon>
        <taxon>Pentapetalae</taxon>
        <taxon>rosids</taxon>
        <taxon>malvids</taxon>
        <taxon>Sapindales</taxon>
        <taxon>Anacardiaceae</taxon>
        <taxon>Pistacia</taxon>
    </lineage>
</organism>
<keyword evidence="2" id="KW-1185">Reference proteome</keyword>